<dbReference type="AlphaFoldDB" id="A0A8T2JCZ9"/>
<dbReference type="InterPro" id="IPR036964">
    <property type="entry name" value="RASGEF_cat_dom_sf"/>
</dbReference>
<dbReference type="SUPFAM" id="SSF48366">
    <property type="entry name" value="Ras GEF"/>
    <property type="match status" value="1"/>
</dbReference>
<name>A0A8T2JCZ9_9PIPI</name>
<evidence type="ECO:0000313" key="1">
    <source>
        <dbReference type="EMBL" id="KAG8441374.1"/>
    </source>
</evidence>
<dbReference type="GO" id="GO:0005886">
    <property type="term" value="C:plasma membrane"/>
    <property type="evidence" value="ECO:0007669"/>
    <property type="project" value="TreeGrafter"/>
</dbReference>
<dbReference type="PANTHER" id="PTHR23113:SF220">
    <property type="entry name" value="RAL GUANINE NUCLEOTIDE DISSOCIATION STIMULATOR-LIKE 3"/>
    <property type="match status" value="1"/>
</dbReference>
<accession>A0A8T2JCZ9</accession>
<keyword evidence="2" id="KW-1185">Reference proteome</keyword>
<protein>
    <submittedName>
        <fullName evidence="1">Uncharacterized protein</fullName>
    </submittedName>
</protein>
<proteinExistence type="predicted"/>
<dbReference type="GO" id="GO:0005085">
    <property type="term" value="F:guanyl-nucleotide exchange factor activity"/>
    <property type="evidence" value="ECO:0007669"/>
    <property type="project" value="InterPro"/>
</dbReference>
<dbReference type="InterPro" id="IPR023578">
    <property type="entry name" value="Ras_GEF_dom_sf"/>
</dbReference>
<dbReference type="Proteomes" id="UP000812440">
    <property type="component" value="Chromosome 3"/>
</dbReference>
<sequence>MLDTALPDYTEGGLINFEKRRKEYEVLAKIEKLQLTCRHYVLTAKPEILQAFHIHRHLTEEQSYRISRTIEQPADSCPNSPCIRRKLTKRFSSLLLGSEVFVHKVNGDRVSPSGS</sequence>
<dbReference type="Gene3D" id="1.10.840.10">
    <property type="entry name" value="Ras guanine-nucleotide exchange factors catalytic domain"/>
    <property type="match status" value="1"/>
</dbReference>
<gene>
    <name evidence="1" type="ORF">GDO86_006926</name>
</gene>
<dbReference type="GO" id="GO:0007265">
    <property type="term" value="P:Ras protein signal transduction"/>
    <property type="evidence" value="ECO:0007669"/>
    <property type="project" value="TreeGrafter"/>
</dbReference>
<organism evidence="1 2">
    <name type="scientific">Hymenochirus boettgeri</name>
    <name type="common">Congo dwarf clawed frog</name>
    <dbReference type="NCBI Taxonomy" id="247094"/>
    <lineage>
        <taxon>Eukaryota</taxon>
        <taxon>Metazoa</taxon>
        <taxon>Chordata</taxon>
        <taxon>Craniata</taxon>
        <taxon>Vertebrata</taxon>
        <taxon>Euteleostomi</taxon>
        <taxon>Amphibia</taxon>
        <taxon>Batrachia</taxon>
        <taxon>Anura</taxon>
        <taxon>Pipoidea</taxon>
        <taxon>Pipidae</taxon>
        <taxon>Pipinae</taxon>
        <taxon>Hymenochirus</taxon>
    </lineage>
</organism>
<dbReference type="InterPro" id="IPR008937">
    <property type="entry name" value="Ras-like_GEF"/>
</dbReference>
<reference evidence="1" key="1">
    <citation type="thesis" date="2020" institute="ProQuest LLC" country="789 East Eisenhower Parkway, Ann Arbor, MI, USA">
        <title>Comparative Genomics and Chromosome Evolution.</title>
        <authorList>
            <person name="Mudd A.B."/>
        </authorList>
    </citation>
    <scope>NUCLEOTIDE SEQUENCE</scope>
    <source>
        <strain evidence="1">Female2</strain>
        <tissue evidence="1">Blood</tissue>
    </source>
</reference>
<comment type="caution">
    <text evidence="1">The sequence shown here is derived from an EMBL/GenBank/DDBJ whole genome shotgun (WGS) entry which is preliminary data.</text>
</comment>
<evidence type="ECO:0000313" key="2">
    <source>
        <dbReference type="Proteomes" id="UP000812440"/>
    </source>
</evidence>
<dbReference type="EMBL" id="JAACNH010000006">
    <property type="protein sequence ID" value="KAG8441374.1"/>
    <property type="molecule type" value="Genomic_DNA"/>
</dbReference>
<dbReference type="PANTHER" id="PTHR23113">
    <property type="entry name" value="GUANINE NUCLEOTIDE EXCHANGE FACTOR"/>
    <property type="match status" value="1"/>
</dbReference>